<dbReference type="Gene3D" id="3.60.20.40">
    <property type="match status" value="1"/>
</dbReference>
<dbReference type="PRINTS" id="PR01210">
    <property type="entry name" value="GGTRANSPTASE"/>
</dbReference>
<dbReference type="InterPro" id="IPR000101">
    <property type="entry name" value="GGT_peptidase"/>
</dbReference>
<name>A0A3Q2GFB8_CYPVA</name>
<dbReference type="GO" id="GO:0036374">
    <property type="term" value="F:glutathione hydrolase activity"/>
    <property type="evidence" value="ECO:0007669"/>
    <property type="project" value="InterPro"/>
</dbReference>
<proteinExistence type="inferred from homology"/>
<sequence>MLQCSDSAVDGAIAVGRGFLFKGNVKIINSRETAPSNVDPHLLKSCSQTFTLTSCSWLLHHKPTLFLYFCRSFHEPLVKFSSPTIKLAREGFPIPVIQGAFIKTLKVYSDENGNRMKTGDIIKFEKLADAEYFNLNLNTCSDRLVSASIGIGSEVQKQYRYRIASAKTWIGTSLAWVVPMGDYQMYITPPPSGGALLSLVLNIMKGCCWMQTSDFWILSVKRMKRKLANRLNRFCSKVFPPRTGIIQLSDFCNKQPPSSMASTVLKSRSKTLVIGGSGGSMITTGLASALINHLWFGKSLKEAIDAPVVFVDSENALKFEPKCDKVMSLEHNQKEANQFYNVVNLIETKLGCICAVSEQRKKREAAGC</sequence>
<dbReference type="Ensembl" id="ENSCVAT00000003861.1">
    <property type="protein sequence ID" value="ENSCVAP00000024565.1"/>
    <property type="gene ID" value="ENSCVAG00000008860.1"/>
</dbReference>
<comment type="similarity">
    <text evidence="1">Belongs to the gamma-glutamyltransferase family.</text>
</comment>
<protein>
    <submittedName>
        <fullName evidence="3">Gamma-glutamyltransferase 5a</fullName>
    </submittedName>
</protein>
<dbReference type="GO" id="GO:0006751">
    <property type="term" value="P:glutathione catabolic process"/>
    <property type="evidence" value="ECO:0007669"/>
    <property type="project" value="InterPro"/>
</dbReference>
<evidence type="ECO:0000313" key="3">
    <source>
        <dbReference type="Ensembl" id="ENSCVAP00000024565.1"/>
    </source>
</evidence>
<evidence type="ECO:0000256" key="2">
    <source>
        <dbReference type="PIRSR" id="PIRSR600101-2"/>
    </source>
</evidence>
<keyword evidence="4" id="KW-1185">Reference proteome</keyword>
<dbReference type="PANTHER" id="PTHR45027">
    <property type="entry name" value="PUTATIVE GLUTATHIONE HYDROLASE LIGHT CHAIN"/>
    <property type="match status" value="1"/>
</dbReference>
<evidence type="ECO:0000313" key="4">
    <source>
        <dbReference type="Proteomes" id="UP000265020"/>
    </source>
</evidence>
<evidence type="ECO:0000256" key="1">
    <source>
        <dbReference type="ARBA" id="ARBA00009381"/>
    </source>
</evidence>
<dbReference type="PANTHER" id="PTHR45027:SF2">
    <property type="entry name" value="GAMMA-GLUTAMYLTRANSFERASE 5"/>
    <property type="match status" value="1"/>
</dbReference>
<organism evidence="3 4">
    <name type="scientific">Cyprinodon variegatus</name>
    <name type="common">Sheepshead minnow</name>
    <dbReference type="NCBI Taxonomy" id="28743"/>
    <lineage>
        <taxon>Eukaryota</taxon>
        <taxon>Metazoa</taxon>
        <taxon>Chordata</taxon>
        <taxon>Craniata</taxon>
        <taxon>Vertebrata</taxon>
        <taxon>Euteleostomi</taxon>
        <taxon>Actinopterygii</taxon>
        <taxon>Neopterygii</taxon>
        <taxon>Teleostei</taxon>
        <taxon>Neoteleostei</taxon>
        <taxon>Acanthomorphata</taxon>
        <taxon>Ovalentaria</taxon>
        <taxon>Atherinomorphae</taxon>
        <taxon>Cyprinodontiformes</taxon>
        <taxon>Cyprinodontidae</taxon>
        <taxon>Cyprinodon</taxon>
    </lineage>
</organism>
<dbReference type="AlphaFoldDB" id="A0A3Q2GFB8"/>
<dbReference type="SUPFAM" id="SSF56235">
    <property type="entry name" value="N-terminal nucleophile aminohydrolases (Ntn hydrolases)"/>
    <property type="match status" value="1"/>
</dbReference>
<accession>A0A3Q2GFB8</accession>
<dbReference type="Pfam" id="PF01019">
    <property type="entry name" value="G_glu_transpept"/>
    <property type="match status" value="1"/>
</dbReference>
<feature type="binding site" evidence="2">
    <location>
        <begin position="258"/>
        <end position="259"/>
    </location>
    <ligand>
        <name>L-glutamate</name>
        <dbReference type="ChEBI" id="CHEBI:29985"/>
    </ligand>
</feature>
<reference evidence="3" key="2">
    <citation type="submission" date="2025-09" db="UniProtKB">
        <authorList>
            <consortium name="Ensembl"/>
        </authorList>
    </citation>
    <scope>IDENTIFICATION</scope>
</reference>
<dbReference type="InterPro" id="IPR043137">
    <property type="entry name" value="GGT_ssub_C"/>
</dbReference>
<dbReference type="GeneTree" id="ENSGT00940000155794"/>
<dbReference type="InterPro" id="IPR029055">
    <property type="entry name" value="Ntn_hydrolases_N"/>
</dbReference>
<feature type="binding site" evidence="2">
    <location>
        <position position="279"/>
    </location>
    <ligand>
        <name>L-glutamate</name>
        <dbReference type="ChEBI" id="CHEBI:29985"/>
    </ligand>
</feature>
<reference evidence="3" key="1">
    <citation type="submission" date="2025-08" db="UniProtKB">
        <authorList>
            <consortium name="Ensembl"/>
        </authorList>
    </citation>
    <scope>IDENTIFICATION</scope>
</reference>
<dbReference type="Proteomes" id="UP000265020">
    <property type="component" value="Unassembled WGS sequence"/>
</dbReference>